<dbReference type="InterPro" id="IPR036259">
    <property type="entry name" value="MFS_trans_sf"/>
</dbReference>
<dbReference type="GO" id="GO:0022857">
    <property type="term" value="F:transmembrane transporter activity"/>
    <property type="evidence" value="ECO:0007669"/>
    <property type="project" value="InterPro"/>
</dbReference>
<dbReference type="Pfam" id="PF07690">
    <property type="entry name" value="MFS_1"/>
    <property type="match status" value="1"/>
</dbReference>
<comment type="caution">
    <text evidence="4">The sequence shown here is derived from an EMBL/GenBank/DDBJ whole genome shotgun (WGS) entry which is preliminary data.</text>
</comment>
<proteinExistence type="predicted"/>
<dbReference type="EMBL" id="BQKY01000006">
    <property type="protein sequence ID" value="GJN90248.1"/>
    <property type="molecule type" value="Genomic_DNA"/>
</dbReference>
<feature type="region of interest" description="Disordered" evidence="2">
    <location>
        <begin position="131"/>
        <end position="158"/>
    </location>
</feature>
<reference evidence="4 5" key="1">
    <citation type="submission" date="2021-12" db="EMBL/GenBank/DDBJ databases">
        <title>High titer production of polyol ester of fatty acids by Rhodotorula paludigena BS15 towards product separation-free biomass refinery.</title>
        <authorList>
            <person name="Mano J."/>
            <person name="Ono H."/>
            <person name="Tanaka T."/>
            <person name="Naito K."/>
            <person name="Sushida H."/>
            <person name="Ike M."/>
            <person name="Tokuyasu K."/>
            <person name="Kitaoka M."/>
        </authorList>
    </citation>
    <scope>NUCLEOTIDE SEQUENCE [LARGE SCALE GENOMIC DNA]</scope>
    <source>
        <strain evidence="4 5">BS15</strain>
    </source>
</reference>
<protein>
    <submittedName>
        <fullName evidence="4">Uncharacterized protein</fullName>
    </submittedName>
</protein>
<evidence type="ECO:0000256" key="1">
    <source>
        <dbReference type="ARBA" id="ARBA00004141"/>
    </source>
</evidence>
<feature type="transmembrane region" description="Helical" evidence="3">
    <location>
        <begin position="99"/>
        <end position="122"/>
    </location>
</feature>
<keyword evidence="3" id="KW-0472">Membrane</keyword>
<feature type="transmembrane region" description="Helical" evidence="3">
    <location>
        <begin position="65"/>
        <end position="87"/>
    </location>
</feature>
<dbReference type="SUPFAM" id="SSF103473">
    <property type="entry name" value="MFS general substrate transporter"/>
    <property type="match status" value="1"/>
</dbReference>
<dbReference type="AlphaFoldDB" id="A0AAV5GNI0"/>
<evidence type="ECO:0000313" key="4">
    <source>
        <dbReference type="EMBL" id="GJN90248.1"/>
    </source>
</evidence>
<dbReference type="Gene3D" id="1.20.1250.20">
    <property type="entry name" value="MFS general substrate transporter like domains"/>
    <property type="match status" value="1"/>
</dbReference>
<accession>A0AAV5GNI0</accession>
<evidence type="ECO:0000313" key="5">
    <source>
        <dbReference type="Proteomes" id="UP001342314"/>
    </source>
</evidence>
<evidence type="ECO:0000256" key="3">
    <source>
        <dbReference type="SAM" id="Phobius"/>
    </source>
</evidence>
<gene>
    <name evidence="4" type="ORF">Rhopal_003247-T1</name>
</gene>
<name>A0AAV5GNI0_9BASI</name>
<comment type="subcellular location">
    <subcellularLocation>
        <location evidence="1">Membrane</location>
        <topology evidence="1">Multi-pass membrane protein</topology>
    </subcellularLocation>
</comment>
<dbReference type="GO" id="GO:0016020">
    <property type="term" value="C:membrane"/>
    <property type="evidence" value="ECO:0007669"/>
    <property type="project" value="UniProtKB-SubCell"/>
</dbReference>
<feature type="transmembrane region" description="Helical" evidence="3">
    <location>
        <begin position="172"/>
        <end position="198"/>
    </location>
</feature>
<sequence>MLAIGSALMLASGVAFYFSDDYFVLLGAAIFGIISPSGNETGPFSALEQAILSQLTEQEGRVSLLMWYAVIGYAGMGVGNLATSFVVSSFDRAGKSDLAAYRVIFLIYGAIAAFKVALSFALSAKCEVDAPTPPRSAPSSANEGERQPLLDNRTPSADATVQTTAPLAVGRLMTLCLIFSLDSFASSLGTGSFIAYFLRTTFAAPIALIAQVMSVTAITTCLSQLAAGSLAKRLGVIYTMVCTHVPAQIFTILFGLAPTLPLALTLLIARSCLTSMDSSVRVINVCKTLASTPGPTLSLALVSLGSSRIVFVLMGGIKILYNVILLVLFKTAPLQH</sequence>
<organism evidence="4 5">
    <name type="scientific">Rhodotorula paludigena</name>
    <dbReference type="NCBI Taxonomy" id="86838"/>
    <lineage>
        <taxon>Eukaryota</taxon>
        <taxon>Fungi</taxon>
        <taxon>Dikarya</taxon>
        <taxon>Basidiomycota</taxon>
        <taxon>Pucciniomycotina</taxon>
        <taxon>Microbotryomycetes</taxon>
        <taxon>Sporidiobolales</taxon>
        <taxon>Sporidiobolaceae</taxon>
        <taxon>Rhodotorula</taxon>
    </lineage>
</organism>
<dbReference type="PANTHER" id="PTHR23520">
    <property type="entry name" value="TRANSPORTER, PUTATIVE (AFU_ORTHOLOGUE AFUA_3G04000)-RELATED"/>
    <property type="match status" value="1"/>
</dbReference>
<feature type="transmembrane region" description="Helical" evidence="3">
    <location>
        <begin position="247"/>
        <end position="269"/>
    </location>
</feature>
<feature type="transmembrane region" description="Helical" evidence="3">
    <location>
        <begin position="309"/>
        <end position="329"/>
    </location>
</feature>
<dbReference type="Proteomes" id="UP001342314">
    <property type="component" value="Unassembled WGS sequence"/>
</dbReference>
<dbReference type="PANTHER" id="PTHR23520:SF5">
    <property type="entry name" value="TRANSPORTER, PUTATIVE (AFU_ORTHOLOGUE AFUA_3G04000)-RELATED"/>
    <property type="match status" value="1"/>
</dbReference>
<feature type="transmembrane region" description="Helical" evidence="3">
    <location>
        <begin position="205"/>
        <end position="227"/>
    </location>
</feature>
<keyword evidence="3" id="KW-0812">Transmembrane</keyword>
<keyword evidence="5" id="KW-1185">Reference proteome</keyword>
<evidence type="ECO:0000256" key="2">
    <source>
        <dbReference type="SAM" id="MobiDB-lite"/>
    </source>
</evidence>
<dbReference type="InterPro" id="IPR011701">
    <property type="entry name" value="MFS"/>
</dbReference>
<keyword evidence="3" id="KW-1133">Transmembrane helix</keyword>